<keyword evidence="11" id="KW-1185">Reference proteome</keyword>
<comment type="caution">
    <text evidence="10">The sequence shown here is derived from an EMBL/GenBank/DDBJ whole genome shotgun (WGS) entry which is preliminary data.</text>
</comment>
<dbReference type="InterPro" id="IPR035906">
    <property type="entry name" value="MetI-like_sf"/>
</dbReference>
<dbReference type="InterPro" id="IPR000515">
    <property type="entry name" value="MetI-like"/>
</dbReference>
<evidence type="ECO:0000256" key="8">
    <source>
        <dbReference type="RuleBase" id="RU363032"/>
    </source>
</evidence>
<keyword evidence="2 8" id="KW-0813">Transport</keyword>
<keyword evidence="7 8" id="KW-0472">Membrane</keyword>
<feature type="transmembrane region" description="Helical" evidence="8">
    <location>
        <begin position="49"/>
        <end position="75"/>
    </location>
</feature>
<feature type="domain" description="ABC transmembrane type-1" evidence="9">
    <location>
        <begin position="15"/>
        <end position="203"/>
    </location>
</feature>
<sequence>MNEYLGWMQAIAGGLGTTFILTVSSFVIGGVLAFPLAMARVAKNPFPRVLSGGFIAIARGIPPIAWLFVIFFGLGQLGLKLNSVTAAIIGLSVISAGYLAEIYRSGLLAVPTGQGEASTALGLSRWVALRKVIVPQAVVTVLPIAIAFFIGLLKDSAVASVIGVQDVTAFALSLSRREADSFGVFLAAGALYLIISIPIAVFGRWLGPWTARRVGVAS</sequence>
<evidence type="ECO:0000313" key="11">
    <source>
        <dbReference type="Proteomes" id="UP001549307"/>
    </source>
</evidence>
<dbReference type="Proteomes" id="UP001549307">
    <property type="component" value="Unassembled WGS sequence"/>
</dbReference>
<dbReference type="Gene3D" id="1.10.3720.10">
    <property type="entry name" value="MetI-like"/>
    <property type="match status" value="1"/>
</dbReference>
<evidence type="ECO:0000259" key="9">
    <source>
        <dbReference type="PROSITE" id="PS50928"/>
    </source>
</evidence>
<dbReference type="Pfam" id="PF00528">
    <property type="entry name" value="BPD_transp_1"/>
    <property type="match status" value="1"/>
</dbReference>
<dbReference type="NCBIfam" id="TIGR01726">
    <property type="entry name" value="HEQRo_perm_3TM"/>
    <property type="match status" value="1"/>
</dbReference>
<organism evidence="10 11">
    <name type="scientific">Arthrobacter bambusae</name>
    <dbReference type="NCBI Taxonomy" id="1338426"/>
    <lineage>
        <taxon>Bacteria</taxon>
        <taxon>Bacillati</taxon>
        <taxon>Actinomycetota</taxon>
        <taxon>Actinomycetes</taxon>
        <taxon>Micrococcales</taxon>
        <taxon>Micrococcaceae</taxon>
        <taxon>Arthrobacter</taxon>
    </lineage>
</organism>
<keyword evidence="5" id="KW-0029">Amino-acid transport</keyword>
<dbReference type="InterPro" id="IPR043429">
    <property type="entry name" value="ArtM/GltK/GlnP/TcyL/YhdX-like"/>
</dbReference>
<evidence type="ECO:0000256" key="5">
    <source>
        <dbReference type="ARBA" id="ARBA00022970"/>
    </source>
</evidence>
<feature type="transmembrane region" description="Helical" evidence="8">
    <location>
        <begin position="81"/>
        <end position="100"/>
    </location>
</feature>
<evidence type="ECO:0000256" key="4">
    <source>
        <dbReference type="ARBA" id="ARBA00022692"/>
    </source>
</evidence>
<comment type="subcellular location">
    <subcellularLocation>
        <location evidence="1 8">Cell membrane</location>
        <topology evidence="1 8">Multi-pass membrane protein</topology>
    </subcellularLocation>
</comment>
<evidence type="ECO:0000256" key="2">
    <source>
        <dbReference type="ARBA" id="ARBA00022448"/>
    </source>
</evidence>
<proteinExistence type="inferred from homology"/>
<keyword evidence="3" id="KW-1003">Cell membrane</keyword>
<name>A0ABV2P1N2_9MICC</name>
<dbReference type="GeneID" id="92751399"/>
<dbReference type="PANTHER" id="PTHR30614:SF0">
    <property type="entry name" value="L-CYSTINE TRANSPORT SYSTEM PERMEASE PROTEIN TCYL"/>
    <property type="match status" value="1"/>
</dbReference>
<evidence type="ECO:0000313" key="10">
    <source>
        <dbReference type="EMBL" id="MET4538673.1"/>
    </source>
</evidence>
<dbReference type="PANTHER" id="PTHR30614">
    <property type="entry name" value="MEMBRANE COMPONENT OF AMINO ACID ABC TRANSPORTER"/>
    <property type="match status" value="1"/>
</dbReference>
<protein>
    <submittedName>
        <fullName evidence="10">Polar amino acid transport system permease protein</fullName>
    </submittedName>
</protein>
<evidence type="ECO:0000256" key="7">
    <source>
        <dbReference type="ARBA" id="ARBA00023136"/>
    </source>
</evidence>
<dbReference type="InterPro" id="IPR010065">
    <property type="entry name" value="AA_ABC_transptr_permease_3TM"/>
</dbReference>
<evidence type="ECO:0000256" key="1">
    <source>
        <dbReference type="ARBA" id="ARBA00004651"/>
    </source>
</evidence>
<dbReference type="PROSITE" id="PS50928">
    <property type="entry name" value="ABC_TM1"/>
    <property type="match status" value="1"/>
</dbReference>
<accession>A0ABV2P1N2</accession>
<reference evidence="10 11" key="1">
    <citation type="submission" date="2024-06" db="EMBL/GenBank/DDBJ databases">
        <title>Sorghum-associated microbial communities from plants grown in Nebraska, USA.</title>
        <authorList>
            <person name="Schachtman D."/>
        </authorList>
    </citation>
    <scope>NUCLEOTIDE SEQUENCE [LARGE SCALE GENOMIC DNA]</scope>
    <source>
        <strain evidence="10 11">3552</strain>
    </source>
</reference>
<evidence type="ECO:0000256" key="3">
    <source>
        <dbReference type="ARBA" id="ARBA00022475"/>
    </source>
</evidence>
<dbReference type="SUPFAM" id="SSF161098">
    <property type="entry name" value="MetI-like"/>
    <property type="match status" value="1"/>
</dbReference>
<keyword evidence="4 8" id="KW-0812">Transmembrane</keyword>
<feature type="transmembrane region" description="Helical" evidence="8">
    <location>
        <begin position="132"/>
        <end position="153"/>
    </location>
</feature>
<feature type="transmembrane region" description="Helical" evidence="8">
    <location>
        <begin position="12"/>
        <end position="37"/>
    </location>
</feature>
<keyword evidence="6 8" id="KW-1133">Transmembrane helix</keyword>
<evidence type="ECO:0000256" key="6">
    <source>
        <dbReference type="ARBA" id="ARBA00022989"/>
    </source>
</evidence>
<feature type="transmembrane region" description="Helical" evidence="8">
    <location>
        <begin position="182"/>
        <end position="203"/>
    </location>
</feature>
<gene>
    <name evidence="10" type="ORF">ABIE37_000428</name>
</gene>
<dbReference type="CDD" id="cd06261">
    <property type="entry name" value="TM_PBP2"/>
    <property type="match status" value="1"/>
</dbReference>
<dbReference type="RefSeq" id="WP_354226279.1">
    <property type="nucleotide sequence ID" value="NZ_JBEPSN010000001.1"/>
</dbReference>
<comment type="similarity">
    <text evidence="8">Belongs to the binding-protein-dependent transport system permease family.</text>
</comment>
<dbReference type="EMBL" id="JBEPSN010000001">
    <property type="protein sequence ID" value="MET4538673.1"/>
    <property type="molecule type" value="Genomic_DNA"/>
</dbReference>